<reference evidence="2" key="1">
    <citation type="submission" date="2024-05" db="EMBL/GenBank/DDBJ databases">
        <authorList>
            <person name="Bunk B."/>
            <person name="Swiderski J."/>
            <person name="Sproer C."/>
            <person name="Thiel V."/>
        </authorList>
    </citation>
    <scope>NUCLEOTIDE SEQUENCE</scope>
    <source>
        <strain evidence="2">DSM 17735</strain>
    </source>
</reference>
<accession>A0AAU7LT16</accession>
<feature type="transmembrane region" description="Helical" evidence="1">
    <location>
        <begin position="35"/>
        <end position="52"/>
    </location>
</feature>
<name>A0AAU7LT16_9BURK</name>
<evidence type="ECO:0000256" key="1">
    <source>
        <dbReference type="SAM" id="Phobius"/>
    </source>
</evidence>
<evidence type="ECO:0000313" key="2">
    <source>
        <dbReference type="EMBL" id="XBP70787.1"/>
    </source>
</evidence>
<dbReference type="AlphaFoldDB" id="A0AAU7LT16"/>
<dbReference type="EMBL" id="CP157675">
    <property type="protein sequence ID" value="XBP70787.1"/>
    <property type="molecule type" value="Genomic_DNA"/>
</dbReference>
<proteinExistence type="predicted"/>
<feature type="transmembrane region" description="Helical" evidence="1">
    <location>
        <begin position="162"/>
        <end position="179"/>
    </location>
</feature>
<organism evidence="2">
    <name type="scientific">Polaromonas hydrogenivorans</name>
    <dbReference type="NCBI Taxonomy" id="335476"/>
    <lineage>
        <taxon>Bacteria</taxon>
        <taxon>Pseudomonadati</taxon>
        <taxon>Pseudomonadota</taxon>
        <taxon>Betaproteobacteria</taxon>
        <taxon>Burkholderiales</taxon>
        <taxon>Comamonadaceae</taxon>
        <taxon>Polaromonas</taxon>
    </lineage>
</organism>
<sequence length="221" mass="24833">MGGFLLFAVFLQGLIFGFFSSYIAGEKNRDKFGWFMLGLFFSILAVLALIAIPKIENKVKLTAVPSGEFPLFDGNRDITSPQYQLFLTKQYSIEKNLTLEKFVIGNVVFNTLDDSLSDANTRYARYLSEKANKERVAAEEAKAKAYELEGASKKDEERQKSAVMIVSLALVVVIGYGIWHSKHQEDVYPPQDMSEKADDAQARALGFKNQSEMEEFGKAQK</sequence>
<keyword evidence="1" id="KW-0812">Transmembrane</keyword>
<gene>
    <name evidence="2" type="ORF">ABLV49_02960</name>
</gene>
<keyword evidence="1" id="KW-0472">Membrane</keyword>
<dbReference type="RefSeq" id="WP_349280117.1">
    <property type="nucleotide sequence ID" value="NZ_CBCSCU010000031.1"/>
</dbReference>
<keyword evidence="1" id="KW-1133">Transmembrane helix</keyword>
<protein>
    <submittedName>
        <fullName evidence="2">Uncharacterized protein</fullName>
    </submittedName>
</protein>